<dbReference type="PANTHER" id="PTHR30572:SF4">
    <property type="entry name" value="ABC TRANSPORTER PERMEASE YTRF"/>
    <property type="match status" value="1"/>
</dbReference>
<evidence type="ECO:0000256" key="2">
    <source>
        <dbReference type="ARBA" id="ARBA00022475"/>
    </source>
</evidence>
<dbReference type="RefSeq" id="WP_194451927.1">
    <property type="nucleotide sequence ID" value="NZ_CP063849.1"/>
</dbReference>
<feature type="domain" description="MacB-like periplasmic core" evidence="9">
    <location>
        <begin position="47"/>
        <end position="264"/>
    </location>
</feature>
<feature type="transmembrane region" description="Helical" evidence="7">
    <location>
        <begin position="352"/>
        <end position="374"/>
    </location>
</feature>
<evidence type="ECO:0000313" key="11">
    <source>
        <dbReference type="Proteomes" id="UP000593892"/>
    </source>
</evidence>
<proteinExistence type="inferred from homology"/>
<feature type="transmembrane region" description="Helical" evidence="7">
    <location>
        <begin position="394"/>
        <end position="419"/>
    </location>
</feature>
<keyword evidence="5 7" id="KW-0472">Membrane</keyword>
<dbReference type="InterPro" id="IPR025857">
    <property type="entry name" value="MacB_PCD"/>
</dbReference>
<keyword evidence="4 7" id="KW-1133">Transmembrane helix</keyword>
<evidence type="ECO:0000259" key="8">
    <source>
        <dbReference type="Pfam" id="PF02687"/>
    </source>
</evidence>
<feature type="transmembrane region" description="Helical" evidence="7">
    <location>
        <begin position="42"/>
        <end position="64"/>
    </location>
</feature>
<dbReference type="KEGG" id="pfer:IRI77_09995"/>
<comment type="subcellular location">
    <subcellularLocation>
        <location evidence="1">Cell membrane</location>
        <topology evidence="1">Multi-pass membrane protein</topology>
    </subcellularLocation>
</comment>
<evidence type="ECO:0000256" key="1">
    <source>
        <dbReference type="ARBA" id="ARBA00004651"/>
    </source>
</evidence>
<dbReference type="GO" id="GO:0022857">
    <property type="term" value="F:transmembrane transporter activity"/>
    <property type="evidence" value="ECO:0007669"/>
    <property type="project" value="TreeGrafter"/>
</dbReference>
<keyword evidence="3 7" id="KW-0812">Transmembrane</keyword>
<protein>
    <submittedName>
        <fullName evidence="10">ABC transporter permease</fullName>
    </submittedName>
</protein>
<accession>A0A7S7SLH2</accession>
<feature type="transmembrane region" description="Helical" evidence="7">
    <location>
        <begin position="766"/>
        <end position="788"/>
    </location>
</feature>
<reference evidence="10 11" key="1">
    <citation type="submission" date="2020-10" db="EMBL/GenBank/DDBJ databases">
        <title>Complete genome sequence of Paludibaculum fermentans P105T, a facultatively anaerobic acidobacterium capable of dissimilatory Fe(III) reduction.</title>
        <authorList>
            <person name="Dedysh S.N."/>
            <person name="Beletsky A.V."/>
            <person name="Kulichevskaya I.S."/>
            <person name="Mardanov A.V."/>
            <person name="Ravin N.V."/>
        </authorList>
    </citation>
    <scope>NUCLEOTIDE SEQUENCE [LARGE SCALE GENOMIC DNA]</scope>
    <source>
        <strain evidence="10 11">P105</strain>
    </source>
</reference>
<evidence type="ECO:0000256" key="4">
    <source>
        <dbReference type="ARBA" id="ARBA00022989"/>
    </source>
</evidence>
<feature type="transmembrane region" description="Helical" evidence="7">
    <location>
        <begin position="712"/>
        <end position="734"/>
    </location>
</feature>
<dbReference type="GO" id="GO:0005886">
    <property type="term" value="C:plasma membrane"/>
    <property type="evidence" value="ECO:0007669"/>
    <property type="project" value="UniProtKB-SubCell"/>
</dbReference>
<evidence type="ECO:0000313" key="10">
    <source>
        <dbReference type="EMBL" id="QOY90262.1"/>
    </source>
</evidence>
<dbReference type="Proteomes" id="UP000593892">
    <property type="component" value="Chromosome"/>
</dbReference>
<dbReference type="Pfam" id="PF12704">
    <property type="entry name" value="MacB_PCD"/>
    <property type="match status" value="2"/>
</dbReference>
<feature type="transmembrane region" description="Helical" evidence="7">
    <location>
        <begin position="800"/>
        <end position="819"/>
    </location>
</feature>
<dbReference type="AlphaFoldDB" id="A0A7S7SLH2"/>
<feature type="transmembrane region" description="Helical" evidence="7">
    <location>
        <begin position="298"/>
        <end position="321"/>
    </location>
</feature>
<dbReference type="InterPro" id="IPR003838">
    <property type="entry name" value="ABC3_permease_C"/>
</dbReference>
<feature type="domain" description="ABC3 transporter permease C-terminal" evidence="8">
    <location>
        <begin position="303"/>
        <end position="421"/>
    </location>
</feature>
<feature type="domain" description="MacB-like periplasmic core" evidence="9">
    <location>
        <begin position="450"/>
        <end position="664"/>
    </location>
</feature>
<keyword evidence="2" id="KW-1003">Cell membrane</keyword>
<gene>
    <name evidence="10" type="ORF">IRI77_09995</name>
</gene>
<evidence type="ECO:0000256" key="6">
    <source>
        <dbReference type="ARBA" id="ARBA00038076"/>
    </source>
</evidence>
<evidence type="ECO:0000259" key="9">
    <source>
        <dbReference type="Pfam" id="PF12704"/>
    </source>
</evidence>
<evidence type="ECO:0000256" key="3">
    <source>
        <dbReference type="ARBA" id="ARBA00022692"/>
    </source>
</evidence>
<organism evidence="10 11">
    <name type="scientific">Paludibaculum fermentans</name>
    <dbReference type="NCBI Taxonomy" id="1473598"/>
    <lineage>
        <taxon>Bacteria</taxon>
        <taxon>Pseudomonadati</taxon>
        <taxon>Acidobacteriota</taxon>
        <taxon>Terriglobia</taxon>
        <taxon>Bryobacterales</taxon>
        <taxon>Bryobacteraceae</taxon>
        <taxon>Paludibaculum</taxon>
    </lineage>
</organism>
<dbReference type="Pfam" id="PF02687">
    <property type="entry name" value="FtsX"/>
    <property type="match status" value="2"/>
</dbReference>
<name>A0A7S7SLH2_PALFE</name>
<feature type="domain" description="ABC3 transporter permease C-terminal" evidence="8">
    <location>
        <begin position="717"/>
        <end position="817"/>
    </location>
</feature>
<evidence type="ECO:0000256" key="7">
    <source>
        <dbReference type="SAM" id="Phobius"/>
    </source>
</evidence>
<evidence type="ECO:0000256" key="5">
    <source>
        <dbReference type="ARBA" id="ARBA00023136"/>
    </source>
</evidence>
<dbReference type="NCBIfam" id="TIGR03434">
    <property type="entry name" value="ADOP"/>
    <property type="match status" value="1"/>
</dbReference>
<comment type="similarity">
    <text evidence="6">Belongs to the ABC-4 integral membrane protein family.</text>
</comment>
<dbReference type="InterPro" id="IPR050250">
    <property type="entry name" value="Macrolide_Exporter_MacB"/>
</dbReference>
<sequence>MLPEKEGEHSSVTGQGGGVFIFGSLERWLADLKYGGRTLRRSAGFTLTVLMTLALGLGGLTAVFCAMDRLLLQAVPYAEPDRLVALHETQLGKGYRPVSLANLMDWRAQSTSFLGMAGYMTRTFGLRGGSGEAGSAVSVIRTGMVTSELFPVLGLRPEQGRTFSEQEERAGQRVIVLTDALWTRQFGRASGVVGRTVSLNEEPYLVLGILPPGAVFPDPGTVVDAYIPLPHSEYSSRGARPLRAAGRLKPGVPLALAQAEIRAIGRRLGAAYPDDNPQCGADAQPLDDAWKGSLRRPLGLLSVAALLLFAIVCTNVVNLILSRALSRGREMAIRAALGAGLAAVVRQMLAEALLLSLGGAALGLALAYALLKALPLVLRYGGVVPPARAVALDLSTLFFATTLCLGVTILFGLAPALLLRRARLNATMNDGSLLPPAGGRRIFGLRQGLVAGQVALSLVLLLSAGAFLRVFLQLSARDPGFESEQVYYFGFGLPEVRYSENRMGQFHETLHRRLEEIPGVEAAGAAWRLPLNGRTNTTAFQFEGAGLKEVEWAWVAWNAVDPAYFEALRIPMVRGRPFSWALDRPGRPAAVLVNRSFERRYGLTGPVVGRRVQLRFHSEAVPKGALWEIVGVVGDTYQTGLDSAIRPQVYLPAGLAGLDGGVYVVRSARTDAGLVQAVEAAVRGVDPELERIQVHRLSEWVGESLGDRRTPAVLTGLFALVGLLLTVLGLYGTLMLEVRQRRRELAIRAALGADWRRILGLVLRRGLVLTGAGAAAGLLLFRVAGQVLEGQLYEVRPEDGGTAGVVLLVLAASALPACVKPAWAALRSSPVEVLREP</sequence>
<dbReference type="PANTHER" id="PTHR30572">
    <property type="entry name" value="MEMBRANE COMPONENT OF TRANSPORTER-RELATED"/>
    <property type="match status" value="1"/>
</dbReference>
<keyword evidence="11" id="KW-1185">Reference proteome</keyword>
<feature type="transmembrane region" description="Helical" evidence="7">
    <location>
        <begin position="449"/>
        <end position="472"/>
    </location>
</feature>
<dbReference type="InterPro" id="IPR017800">
    <property type="entry name" value="ADOP"/>
</dbReference>
<dbReference type="EMBL" id="CP063849">
    <property type="protein sequence ID" value="QOY90262.1"/>
    <property type="molecule type" value="Genomic_DNA"/>
</dbReference>